<reference evidence="1" key="1">
    <citation type="journal article" date="2020" name="Fungal Divers.">
        <title>Resolving the Mortierellaceae phylogeny through synthesis of multi-gene phylogenetics and phylogenomics.</title>
        <authorList>
            <person name="Vandepol N."/>
            <person name="Liber J."/>
            <person name="Desiro A."/>
            <person name="Na H."/>
            <person name="Kennedy M."/>
            <person name="Barry K."/>
            <person name="Grigoriev I.V."/>
            <person name="Miller A.N."/>
            <person name="O'Donnell K."/>
            <person name="Stajich J.E."/>
            <person name="Bonito G."/>
        </authorList>
    </citation>
    <scope>NUCLEOTIDE SEQUENCE</scope>
    <source>
        <strain evidence="1">NRRL 6426</strain>
    </source>
</reference>
<dbReference type="EMBL" id="JAAAUQ010000401">
    <property type="protein sequence ID" value="KAF9150595.1"/>
    <property type="molecule type" value="Genomic_DNA"/>
</dbReference>
<evidence type="ECO:0000313" key="1">
    <source>
        <dbReference type="EMBL" id="KAF9150595.1"/>
    </source>
</evidence>
<keyword evidence="2" id="KW-1185">Reference proteome</keyword>
<dbReference type="Proteomes" id="UP000748756">
    <property type="component" value="Unassembled WGS sequence"/>
</dbReference>
<name>A0A9P5RY96_9FUNG</name>
<evidence type="ECO:0000313" key="2">
    <source>
        <dbReference type="Proteomes" id="UP000748756"/>
    </source>
</evidence>
<organism evidence="1 2">
    <name type="scientific">Linnemannia schmuckeri</name>
    <dbReference type="NCBI Taxonomy" id="64567"/>
    <lineage>
        <taxon>Eukaryota</taxon>
        <taxon>Fungi</taxon>
        <taxon>Fungi incertae sedis</taxon>
        <taxon>Mucoromycota</taxon>
        <taxon>Mortierellomycotina</taxon>
        <taxon>Mortierellomycetes</taxon>
        <taxon>Mortierellales</taxon>
        <taxon>Mortierellaceae</taxon>
        <taxon>Linnemannia</taxon>
    </lineage>
</organism>
<dbReference type="OrthoDB" id="2440573at2759"/>
<proteinExistence type="predicted"/>
<accession>A0A9P5RY96</accession>
<gene>
    <name evidence="1" type="ORF">BG015_007614</name>
</gene>
<dbReference type="AlphaFoldDB" id="A0A9P5RY96"/>
<comment type="caution">
    <text evidence="1">The sequence shown here is derived from an EMBL/GenBank/DDBJ whole genome shotgun (WGS) entry which is preliminary data.</text>
</comment>
<sequence>MLRPRKFIELDSVAEMILNEDWDLHPSTALPASRRSPDSTVKGYITFSTRLDKEETLSLGGAAELMVLDMPQSSKAVKIFLNAGRMEQTIVLTRGENACETPNRNRIAQL</sequence>
<protein>
    <submittedName>
        <fullName evidence="1">Uncharacterized protein</fullName>
    </submittedName>
</protein>